<gene>
    <name evidence="2" type="ORF">ACFSYS_01945</name>
</gene>
<keyword evidence="1" id="KW-1133">Transmembrane helix</keyword>
<feature type="transmembrane region" description="Helical" evidence="1">
    <location>
        <begin position="160"/>
        <end position="180"/>
    </location>
</feature>
<comment type="caution">
    <text evidence="2">The sequence shown here is derived from an EMBL/GenBank/DDBJ whole genome shotgun (WGS) entry which is preliminary data.</text>
</comment>
<dbReference type="RefSeq" id="WP_251739557.1">
    <property type="nucleotide sequence ID" value="NZ_JBHUOJ010000004.1"/>
</dbReference>
<feature type="transmembrane region" description="Helical" evidence="1">
    <location>
        <begin position="287"/>
        <end position="306"/>
    </location>
</feature>
<feature type="transmembrane region" description="Helical" evidence="1">
    <location>
        <begin position="37"/>
        <end position="62"/>
    </location>
</feature>
<name>A0ABW5WZU0_9FLAO</name>
<evidence type="ECO:0000313" key="2">
    <source>
        <dbReference type="EMBL" id="MFD2832032.1"/>
    </source>
</evidence>
<feature type="transmembrane region" description="Helical" evidence="1">
    <location>
        <begin position="126"/>
        <end position="153"/>
    </location>
</feature>
<sequence>MLTSFFSKSKPINLFAIIFLMLTFYISASFSEPGAEGGFFIILKKIGVALALTLSLLVLNFIAKKNELTKRSAFKILLFAISVICFWPMLQNDSIIIANLFLLLALRRIISMRTQKDVQKKIFDASFWIAIASLYQFGAVLFFILIFFAILNFSSTLKNWLIPFVAFGAVAILTVTFHLFTYDSFYTFSDYYEVSNFDFSGYKTLRILVPLGTILFILGWSLINYVSAVQKASIMRRPVLNLVLFSLFIAMAVALFSPTKDSSELIFFMVPFSIIASNFFEKKKNVILKNILLGIFLVLPFIVLALD</sequence>
<accession>A0ABW5WZU0</accession>
<dbReference type="Proteomes" id="UP001597438">
    <property type="component" value="Unassembled WGS sequence"/>
</dbReference>
<keyword evidence="3" id="KW-1185">Reference proteome</keyword>
<protein>
    <submittedName>
        <fullName evidence="2">DUF6427 family protein</fullName>
    </submittedName>
</protein>
<organism evidence="2 3">
    <name type="scientific">Christiangramia antarctica</name>
    <dbReference type="NCBI Taxonomy" id="2058158"/>
    <lineage>
        <taxon>Bacteria</taxon>
        <taxon>Pseudomonadati</taxon>
        <taxon>Bacteroidota</taxon>
        <taxon>Flavobacteriia</taxon>
        <taxon>Flavobacteriales</taxon>
        <taxon>Flavobacteriaceae</taxon>
        <taxon>Christiangramia</taxon>
    </lineage>
</organism>
<keyword evidence="1" id="KW-0472">Membrane</keyword>
<evidence type="ECO:0000313" key="3">
    <source>
        <dbReference type="Proteomes" id="UP001597438"/>
    </source>
</evidence>
<feature type="transmembrane region" description="Helical" evidence="1">
    <location>
        <begin position="12"/>
        <end position="31"/>
    </location>
</feature>
<keyword evidence="1" id="KW-0812">Transmembrane</keyword>
<dbReference type="InterPro" id="IPR045625">
    <property type="entry name" value="DUF6427"/>
</dbReference>
<dbReference type="EMBL" id="JBHUOJ010000004">
    <property type="protein sequence ID" value="MFD2832032.1"/>
    <property type="molecule type" value="Genomic_DNA"/>
</dbReference>
<feature type="transmembrane region" description="Helical" evidence="1">
    <location>
        <begin position="263"/>
        <end position="280"/>
    </location>
</feature>
<feature type="transmembrane region" description="Helical" evidence="1">
    <location>
        <begin position="207"/>
        <end position="227"/>
    </location>
</feature>
<dbReference type="Pfam" id="PF19992">
    <property type="entry name" value="DUF6427"/>
    <property type="match status" value="1"/>
</dbReference>
<feature type="transmembrane region" description="Helical" evidence="1">
    <location>
        <begin position="74"/>
        <end position="106"/>
    </location>
</feature>
<reference evidence="3" key="1">
    <citation type="journal article" date="2019" name="Int. J. Syst. Evol. Microbiol.">
        <title>The Global Catalogue of Microorganisms (GCM) 10K type strain sequencing project: providing services to taxonomists for standard genome sequencing and annotation.</title>
        <authorList>
            <consortium name="The Broad Institute Genomics Platform"/>
            <consortium name="The Broad Institute Genome Sequencing Center for Infectious Disease"/>
            <person name="Wu L."/>
            <person name="Ma J."/>
        </authorList>
    </citation>
    <scope>NUCLEOTIDE SEQUENCE [LARGE SCALE GENOMIC DNA]</scope>
    <source>
        <strain evidence="3">KCTC 52925</strain>
    </source>
</reference>
<proteinExistence type="predicted"/>
<feature type="transmembrane region" description="Helical" evidence="1">
    <location>
        <begin position="239"/>
        <end position="257"/>
    </location>
</feature>
<evidence type="ECO:0000256" key="1">
    <source>
        <dbReference type="SAM" id="Phobius"/>
    </source>
</evidence>